<organism evidence="2">
    <name type="scientific">Rhizophora mucronata</name>
    <name type="common">Asiatic mangrove</name>
    <dbReference type="NCBI Taxonomy" id="61149"/>
    <lineage>
        <taxon>Eukaryota</taxon>
        <taxon>Viridiplantae</taxon>
        <taxon>Streptophyta</taxon>
        <taxon>Embryophyta</taxon>
        <taxon>Tracheophyta</taxon>
        <taxon>Spermatophyta</taxon>
        <taxon>Magnoliopsida</taxon>
        <taxon>eudicotyledons</taxon>
        <taxon>Gunneridae</taxon>
        <taxon>Pentapetalae</taxon>
        <taxon>rosids</taxon>
        <taxon>fabids</taxon>
        <taxon>Malpighiales</taxon>
        <taxon>Rhizophoraceae</taxon>
        <taxon>Rhizophora</taxon>
    </lineage>
</organism>
<reference evidence="2" key="1">
    <citation type="submission" date="2018-02" db="EMBL/GenBank/DDBJ databases">
        <title>Rhizophora mucronata_Transcriptome.</title>
        <authorList>
            <person name="Meera S.P."/>
            <person name="Sreeshan A."/>
            <person name="Augustine A."/>
        </authorList>
    </citation>
    <scope>NUCLEOTIDE SEQUENCE</scope>
    <source>
        <tissue evidence="2">Leaf</tissue>
    </source>
</reference>
<dbReference type="AlphaFoldDB" id="A0A2P2PS87"/>
<accession>A0A2P2PS87</accession>
<feature type="chain" id="PRO_5015118991" evidence="1">
    <location>
        <begin position="25"/>
        <end position="46"/>
    </location>
</feature>
<evidence type="ECO:0000313" key="2">
    <source>
        <dbReference type="EMBL" id="MBX57600.1"/>
    </source>
</evidence>
<proteinExistence type="predicted"/>
<name>A0A2P2PS87_RHIMU</name>
<feature type="signal peptide" evidence="1">
    <location>
        <begin position="1"/>
        <end position="24"/>
    </location>
</feature>
<sequence length="46" mass="5326">MMMMMMMHMNWILCITHLHSRIIAMYNTHALHSSFSTKFKSGGGPL</sequence>
<protein>
    <submittedName>
        <fullName evidence="2">Uncharacterized protein</fullName>
    </submittedName>
</protein>
<keyword evidence="1" id="KW-0732">Signal</keyword>
<dbReference type="EMBL" id="GGEC01077116">
    <property type="protein sequence ID" value="MBX57600.1"/>
    <property type="molecule type" value="Transcribed_RNA"/>
</dbReference>
<evidence type="ECO:0000256" key="1">
    <source>
        <dbReference type="SAM" id="SignalP"/>
    </source>
</evidence>